<dbReference type="Gene3D" id="3.30.700.10">
    <property type="entry name" value="Glycoprotein, Type 4 Pilin"/>
    <property type="match status" value="1"/>
</dbReference>
<protein>
    <submittedName>
        <fullName evidence="2">Prepilin-type N-terminal cleavage/methylation domain-containing protein</fullName>
    </submittedName>
</protein>
<dbReference type="AlphaFoldDB" id="A0AAX1F607"/>
<dbReference type="GO" id="GO:0043683">
    <property type="term" value="P:type IV pilus assembly"/>
    <property type="evidence" value="ECO:0007669"/>
    <property type="project" value="InterPro"/>
</dbReference>
<keyword evidence="1" id="KW-1133">Transmembrane helix</keyword>
<feature type="transmembrane region" description="Helical" evidence="1">
    <location>
        <begin position="6"/>
        <end position="29"/>
    </location>
</feature>
<dbReference type="InterPro" id="IPR031982">
    <property type="entry name" value="PilE-like"/>
</dbReference>
<sequence>MNKSNVSGFTLVELMIIIALIAILVTLSYPSYEAFMRRVHMEEAKASIMVKARDMERLYASKRTFTDSSSPATDPVDTEYFTIDFAPGSPKADSYEIIAKPKNPRETQALYYNSIGILSRCNASTMQDCEQY</sequence>
<dbReference type="Pfam" id="PF16732">
    <property type="entry name" value="ComP_DUS"/>
    <property type="match status" value="1"/>
</dbReference>
<dbReference type="Proteomes" id="UP000326695">
    <property type="component" value="Chromosome"/>
</dbReference>
<keyword evidence="3" id="KW-1185">Reference proteome</keyword>
<organism evidence="2 3">
    <name type="scientific">Eikenella exigua</name>
    <dbReference type="NCBI Taxonomy" id="2528037"/>
    <lineage>
        <taxon>Bacteria</taxon>
        <taxon>Pseudomonadati</taxon>
        <taxon>Pseudomonadota</taxon>
        <taxon>Betaproteobacteria</taxon>
        <taxon>Neisseriales</taxon>
        <taxon>Neisseriaceae</taxon>
        <taxon>Eikenella</taxon>
    </lineage>
</organism>
<dbReference type="RefSeq" id="WP_067440569.1">
    <property type="nucleotide sequence ID" value="NZ_CP038018.1"/>
</dbReference>
<proteinExistence type="predicted"/>
<dbReference type="InterPro" id="IPR012902">
    <property type="entry name" value="N_methyl_site"/>
</dbReference>
<evidence type="ECO:0000256" key="1">
    <source>
        <dbReference type="SAM" id="Phobius"/>
    </source>
</evidence>
<keyword evidence="1" id="KW-0472">Membrane</keyword>
<dbReference type="KEGG" id="eex:EZJ17_01710"/>
<name>A0AAX1F607_9NEIS</name>
<accession>A0AAX1F607</accession>
<dbReference type="EMBL" id="CP038018">
    <property type="protein sequence ID" value="QED91494.1"/>
    <property type="molecule type" value="Genomic_DNA"/>
</dbReference>
<evidence type="ECO:0000313" key="3">
    <source>
        <dbReference type="Proteomes" id="UP000326695"/>
    </source>
</evidence>
<dbReference type="InterPro" id="IPR045584">
    <property type="entry name" value="Pilin-like"/>
</dbReference>
<keyword evidence="1" id="KW-0812">Transmembrane</keyword>
<dbReference type="Pfam" id="PF07963">
    <property type="entry name" value="N_methyl"/>
    <property type="match status" value="1"/>
</dbReference>
<reference evidence="3" key="1">
    <citation type="journal article" date="2019" name="J. Anim. Genet.">
        <title>Description and whole genome sequencing of Eikenella exigua sp. nov., isolated from brain abscess and blood.</title>
        <authorList>
            <person name="Stormo K.A."/>
            <person name="Nygaard R.M."/>
            <person name="Bruvold T.S."/>
            <person name="Dimmen G."/>
            <person name="Lindemann P.C."/>
            <person name="Jordal S."/>
            <person name="Kommedal O."/>
        </authorList>
    </citation>
    <scope>NUCLEOTIDE SEQUENCE [LARGE SCALE GENOMIC DNA]</scope>
    <source>
        <strain evidence="3">PXX</strain>
    </source>
</reference>
<gene>
    <name evidence="2" type="ORF">EZJ17_01710</name>
</gene>
<evidence type="ECO:0000313" key="2">
    <source>
        <dbReference type="EMBL" id="QED91494.1"/>
    </source>
</evidence>
<dbReference type="SUPFAM" id="SSF54523">
    <property type="entry name" value="Pili subunits"/>
    <property type="match status" value="1"/>
</dbReference>
<dbReference type="PROSITE" id="PS00409">
    <property type="entry name" value="PROKAR_NTER_METHYL"/>
    <property type="match status" value="1"/>
</dbReference>
<dbReference type="NCBIfam" id="TIGR02532">
    <property type="entry name" value="IV_pilin_GFxxxE"/>
    <property type="match status" value="1"/>
</dbReference>